<keyword evidence="1" id="KW-0472">Membrane</keyword>
<keyword evidence="4" id="KW-1185">Reference proteome</keyword>
<dbReference type="InterPro" id="IPR001466">
    <property type="entry name" value="Beta-lactam-related"/>
</dbReference>
<proteinExistence type="predicted"/>
<organism evidence="3 4">
    <name type="scientific">Chryseobacterium scophthalmum</name>
    <dbReference type="NCBI Taxonomy" id="59733"/>
    <lineage>
        <taxon>Bacteria</taxon>
        <taxon>Pseudomonadati</taxon>
        <taxon>Bacteroidota</taxon>
        <taxon>Flavobacteriia</taxon>
        <taxon>Flavobacteriales</taxon>
        <taxon>Weeksellaceae</taxon>
        <taxon>Chryseobacterium group</taxon>
        <taxon>Chryseobacterium</taxon>
    </lineage>
</organism>
<keyword evidence="1" id="KW-0812">Transmembrane</keyword>
<dbReference type="PANTHER" id="PTHR43283">
    <property type="entry name" value="BETA-LACTAMASE-RELATED"/>
    <property type="match status" value="1"/>
</dbReference>
<keyword evidence="1" id="KW-1133">Transmembrane helix</keyword>
<evidence type="ECO:0000313" key="3">
    <source>
        <dbReference type="EMBL" id="SIN82706.1"/>
    </source>
</evidence>
<reference evidence="4" key="1">
    <citation type="submission" date="2016-12" db="EMBL/GenBank/DDBJ databases">
        <authorList>
            <person name="Varghese N."/>
            <person name="Submissions S."/>
        </authorList>
    </citation>
    <scope>NUCLEOTIDE SEQUENCE [LARGE SCALE GENOMIC DNA]</scope>
    <source>
        <strain evidence="4">DSM 16779</strain>
    </source>
</reference>
<feature type="transmembrane region" description="Helical" evidence="1">
    <location>
        <begin position="7"/>
        <end position="27"/>
    </location>
</feature>
<evidence type="ECO:0000313" key="4">
    <source>
        <dbReference type="Proteomes" id="UP000184782"/>
    </source>
</evidence>
<feature type="domain" description="Beta-lactamase-related" evidence="2">
    <location>
        <begin position="78"/>
        <end position="349"/>
    </location>
</feature>
<gene>
    <name evidence="3" type="ORF">SAMN05421769_0395</name>
</gene>
<dbReference type="OrthoDB" id="9773047at2"/>
<protein>
    <submittedName>
        <fullName evidence="3">CubicO group peptidase, beta-lactamase class C family</fullName>
    </submittedName>
</protein>
<dbReference type="InterPro" id="IPR050789">
    <property type="entry name" value="Diverse_Enzym_Activities"/>
</dbReference>
<evidence type="ECO:0000256" key="1">
    <source>
        <dbReference type="SAM" id="Phobius"/>
    </source>
</evidence>
<dbReference type="Proteomes" id="UP000184782">
    <property type="component" value="Unassembled WGS sequence"/>
</dbReference>
<dbReference type="Gene3D" id="3.40.710.10">
    <property type="entry name" value="DD-peptidase/beta-lactamase superfamily"/>
    <property type="match status" value="1"/>
</dbReference>
<dbReference type="InterPro" id="IPR012338">
    <property type="entry name" value="Beta-lactam/transpept-like"/>
</dbReference>
<name>A0A1N6EI54_9FLAO</name>
<accession>A0A1N6EI54</accession>
<dbReference type="PANTHER" id="PTHR43283:SF7">
    <property type="entry name" value="BETA-LACTAMASE-RELATED DOMAIN-CONTAINING PROTEIN"/>
    <property type="match status" value="1"/>
</dbReference>
<dbReference type="EMBL" id="FSRQ01000001">
    <property type="protein sequence ID" value="SIN82706.1"/>
    <property type="molecule type" value="Genomic_DNA"/>
</dbReference>
<dbReference type="Pfam" id="PF00144">
    <property type="entry name" value="Beta-lactamase"/>
    <property type="match status" value="1"/>
</dbReference>
<dbReference type="STRING" id="59733.SAMN05421769_0395"/>
<dbReference type="AlphaFoldDB" id="A0A1N6EI54"/>
<evidence type="ECO:0000259" key="2">
    <source>
        <dbReference type="Pfam" id="PF00144"/>
    </source>
</evidence>
<dbReference type="SUPFAM" id="SSF56601">
    <property type="entry name" value="beta-lactamase/transpeptidase-like"/>
    <property type="match status" value="1"/>
</dbReference>
<dbReference type="RefSeq" id="WP_074228306.1">
    <property type="nucleotide sequence ID" value="NZ_FSRQ01000001.1"/>
</dbReference>
<sequence length="378" mass="43664">MKKIITGFTVGISATIALIYLSGYGYIFKAIGINLKKGSFAPSIDDEKKFPSRIIANSKPNVWKKNINYNKRHLSQRLTDELKKTRTSSLLVIKDNQLLYEKYWKDHNSSSLMNSFSMAKGFLAILTGCAIDDGYLESEDQLISTVFPEYKKSSYGKYLTFRHLMTMQAGFDWDEEYRHPFAENSKQYFVEDLAKQAFSIEIKDMPGQKYEYQSVSAQLLGMALIKITGKHLSDYISEKIWKPLGMEFPAKWSTDEKGMEKAFCCVHATARDFAKIGQLIMQNGMWEGKQLINAEYCKRMLKPTEQNDAFCYTIWAGESSNKEKQCWFFYGFLGQFIIMIPEKKMVIVKTGLYNKLEVDQKKRPLQVQILIDELTSMY</sequence>